<evidence type="ECO:0000259" key="9">
    <source>
        <dbReference type="Pfam" id="PF01058"/>
    </source>
</evidence>
<evidence type="ECO:0000256" key="4">
    <source>
        <dbReference type="ARBA" id="ARBA00022719"/>
    </source>
</evidence>
<dbReference type="GO" id="GO:0008137">
    <property type="term" value="F:NADH dehydrogenase (ubiquinone) activity"/>
    <property type="evidence" value="ECO:0007669"/>
    <property type="project" value="InterPro"/>
</dbReference>
<evidence type="ECO:0000256" key="1">
    <source>
        <dbReference type="ARBA" id="ARBA00009173"/>
    </source>
</evidence>
<evidence type="ECO:0000313" key="11">
    <source>
        <dbReference type="Proteomes" id="UP000521676"/>
    </source>
</evidence>
<dbReference type="FunFam" id="3.40.50.12280:FF:000002">
    <property type="entry name" value="NADH-quinone oxidoreductase subunit B"/>
    <property type="match status" value="1"/>
</dbReference>
<keyword evidence="7 8" id="KW-0411">Iron-sulfur</keyword>
<reference evidence="10 11" key="1">
    <citation type="submission" date="2020-06" db="EMBL/GenBank/DDBJ databases">
        <title>Anoxygenic phototrophic Chloroflexota member uses a Type I reaction center.</title>
        <authorList>
            <person name="Tsuji J.M."/>
            <person name="Shaw N.A."/>
            <person name="Nagashima S."/>
            <person name="Venkiteswaran J."/>
            <person name="Schiff S.L."/>
            <person name="Hanada S."/>
            <person name="Tank M."/>
            <person name="Neufeld J.D."/>
        </authorList>
    </citation>
    <scope>NUCLEOTIDE SEQUENCE [LARGE SCALE GENOMIC DNA]</scope>
    <source>
        <strain evidence="10">L227-S17</strain>
    </source>
</reference>
<dbReference type="NCBIfam" id="NF005012">
    <property type="entry name" value="PRK06411.1"/>
    <property type="match status" value="1"/>
</dbReference>
<keyword evidence="5 7" id="KW-1278">Translocase</keyword>
<dbReference type="PROSITE" id="PS01150">
    <property type="entry name" value="COMPLEX1_20K"/>
    <property type="match status" value="1"/>
</dbReference>
<comment type="catalytic activity">
    <reaction evidence="7">
        <text>a quinone + NADH + 5 H(+)(in) = a quinol + NAD(+) + 4 H(+)(out)</text>
        <dbReference type="Rhea" id="RHEA:57888"/>
        <dbReference type="ChEBI" id="CHEBI:15378"/>
        <dbReference type="ChEBI" id="CHEBI:24646"/>
        <dbReference type="ChEBI" id="CHEBI:57540"/>
        <dbReference type="ChEBI" id="CHEBI:57945"/>
        <dbReference type="ChEBI" id="CHEBI:132124"/>
    </reaction>
</comment>
<feature type="binding site" evidence="7">
    <location>
        <position position="104"/>
    </location>
    <ligand>
        <name>[4Fe-4S] cluster</name>
        <dbReference type="ChEBI" id="CHEBI:49883"/>
    </ligand>
</feature>
<feature type="binding site" evidence="7">
    <location>
        <position position="39"/>
    </location>
    <ligand>
        <name>[4Fe-4S] cluster</name>
        <dbReference type="ChEBI" id="CHEBI:49883"/>
    </ligand>
</feature>
<comment type="cofactor">
    <cofactor evidence="7">
        <name>[4Fe-4S] cluster</name>
        <dbReference type="ChEBI" id="CHEBI:49883"/>
    </cofactor>
    <text evidence="7">Binds 1 [4Fe-4S] cluster.</text>
</comment>
<sequence>MGLLNEKLNDNFVTTTVDALLNWGHQNSLWPVLFGTACCGIEMMAHANSRFDILERWGMLFRFSPRQSDMMMVAGTVTKKMAPVIKTVYDQMAEPKWVMAVGSCAISGNIYNSYSTLQGVDRIIPVDVYVPGCPPIPEAFAYGIDELRKKIAKERRIRKPLPILKQDGNEFERTWDTSEVNRPGHIALPSAADYMQFIDEEISSPPTLLK</sequence>
<dbReference type="EC" id="7.1.1.-" evidence="7"/>
<dbReference type="GO" id="GO:0009060">
    <property type="term" value="P:aerobic respiration"/>
    <property type="evidence" value="ECO:0007669"/>
    <property type="project" value="TreeGrafter"/>
</dbReference>
<evidence type="ECO:0000256" key="2">
    <source>
        <dbReference type="ARBA" id="ARBA00022448"/>
    </source>
</evidence>
<dbReference type="GO" id="GO:0048038">
    <property type="term" value="F:quinone binding"/>
    <property type="evidence" value="ECO:0007669"/>
    <property type="project" value="UniProtKB-KW"/>
</dbReference>
<proteinExistence type="inferred from homology"/>
<keyword evidence="3 7" id="KW-0004">4Fe-4S</keyword>
<dbReference type="GO" id="GO:0045271">
    <property type="term" value="C:respiratory chain complex I"/>
    <property type="evidence" value="ECO:0007669"/>
    <property type="project" value="TreeGrafter"/>
</dbReference>
<feature type="domain" description="NADH:ubiquinone oxidoreductase-like 20kDa subunit" evidence="9">
    <location>
        <begin position="38"/>
        <end position="146"/>
    </location>
</feature>
<comment type="caution">
    <text evidence="10">The sequence shown here is derived from an EMBL/GenBank/DDBJ whole genome shotgun (WGS) entry which is preliminary data.</text>
</comment>
<gene>
    <name evidence="7" type="primary">nuoB</name>
    <name evidence="10" type="ORF">HXX08_03010</name>
</gene>
<protein>
    <recommendedName>
        <fullName evidence="7">NADH-quinone oxidoreductase subunit B</fullName>
        <ecNumber evidence="7">7.1.1.-</ecNumber>
    </recommendedName>
    <alternativeName>
        <fullName evidence="7">NADH dehydrogenase I subunit B</fullName>
    </alternativeName>
    <alternativeName>
        <fullName evidence="7">NDH-1 subunit B</fullName>
    </alternativeName>
</protein>
<dbReference type="GO" id="GO:0005886">
    <property type="term" value="C:plasma membrane"/>
    <property type="evidence" value="ECO:0007669"/>
    <property type="project" value="UniProtKB-SubCell"/>
</dbReference>
<dbReference type="PANTHER" id="PTHR11995:SF14">
    <property type="entry name" value="NADH DEHYDROGENASE [UBIQUINONE] IRON-SULFUR PROTEIN 7, MITOCHONDRIAL"/>
    <property type="match status" value="1"/>
</dbReference>
<keyword evidence="7" id="KW-0830">Ubiquinone</keyword>
<evidence type="ECO:0000256" key="8">
    <source>
        <dbReference type="RuleBase" id="RU004464"/>
    </source>
</evidence>
<dbReference type="GO" id="GO:0051539">
    <property type="term" value="F:4 iron, 4 sulfur cluster binding"/>
    <property type="evidence" value="ECO:0007669"/>
    <property type="project" value="UniProtKB-KW"/>
</dbReference>
<keyword evidence="7 8" id="KW-0408">Iron</keyword>
<dbReference type="PANTHER" id="PTHR11995">
    <property type="entry name" value="NADH DEHYDROGENASE"/>
    <property type="match status" value="1"/>
</dbReference>
<dbReference type="EMBL" id="JACATZ010000001">
    <property type="protein sequence ID" value="NWJ44825.1"/>
    <property type="molecule type" value="Genomic_DNA"/>
</dbReference>
<evidence type="ECO:0000256" key="6">
    <source>
        <dbReference type="ARBA" id="ARBA00023027"/>
    </source>
</evidence>
<feature type="binding site" evidence="7">
    <location>
        <position position="38"/>
    </location>
    <ligand>
        <name>[4Fe-4S] cluster</name>
        <dbReference type="ChEBI" id="CHEBI:49883"/>
    </ligand>
</feature>
<accession>A0A8T7M2R5</accession>
<dbReference type="Gene3D" id="3.40.50.12280">
    <property type="match status" value="1"/>
</dbReference>
<organism evidence="10 11">
    <name type="scientific">Candidatus Chlorohelix allophototropha</name>
    <dbReference type="NCBI Taxonomy" id="3003348"/>
    <lineage>
        <taxon>Bacteria</taxon>
        <taxon>Bacillati</taxon>
        <taxon>Chloroflexota</taxon>
        <taxon>Chloroflexia</taxon>
        <taxon>Candidatus Chloroheliales</taxon>
        <taxon>Candidatus Chloroheliaceae</taxon>
        <taxon>Candidatus Chlorohelix</taxon>
    </lineage>
</organism>
<dbReference type="Proteomes" id="UP000521676">
    <property type="component" value="Unassembled WGS sequence"/>
</dbReference>
<evidence type="ECO:0000256" key="3">
    <source>
        <dbReference type="ARBA" id="ARBA00022485"/>
    </source>
</evidence>
<dbReference type="GO" id="GO:0050136">
    <property type="term" value="F:NADH dehydrogenase (quinone) (non-electrogenic) activity"/>
    <property type="evidence" value="ECO:0007669"/>
    <property type="project" value="UniProtKB-UniRule"/>
</dbReference>
<dbReference type="GO" id="GO:0005506">
    <property type="term" value="F:iron ion binding"/>
    <property type="evidence" value="ECO:0007669"/>
    <property type="project" value="UniProtKB-UniRule"/>
</dbReference>
<comment type="similarity">
    <text evidence="1 7 8">Belongs to the complex I 20 kDa subunit family.</text>
</comment>
<keyword evidence="4 7" id="KW-0874">Quinone</keyword>
<dbReference type="HAMAP" id="MF_01356">
    <property type="entry name" value="NDH1_NuoB"/>
    <property type="match status" value="1"/>
</dbReference>
<dbReference type="InterPro" id="IPR006138">
    <property type="entry name" value="NADH_UQ_OxRdtase_20Kd_su"/>
</dbReference>
<evidence type="ECO:0000256" key="7">
    <source>
        <dbReference type="HAMAP-Rule" id="MF_01356"/>
    </source>
</evidence>
<dbReference type="GO" id="GO:0015990">
    <property type="term" value="P:electron transport coupled proton transport"/>
    <property type="evidence" value="ECO:0007669"/>
    <property type="project" value="TreeGrafter"/>
</dbReference>
<name>A0A8T7M2R5_9CHLR</name>
<comment type="subcellular location">
    <subcellularLocation>
        <location evidence="7">Cell membrane</location>
        <topology evidence="7">Peripheral membrane protein</topology>
        <orientation evidence="7">Cytoplasmic side</orientation>
    </subcellularLocation>
</comment>
<keyword evidence="2 7" id="KW-0813">Transport</keyword>
<dbReference type="SUPFAM" id="SSF56770">
    <property type="entry name" value="HydA/Nqo6-like"/>
    <property type="match status" value="1"/>
</dbReference>
<evidence type="ECO:0000313" key="10">
    <source>
        <dbReference type="EMBL" id="NWJ44825.1"/>
    </source>
</evidence>
<feature type="binding site" evidence="7">
    <location>
        <position position="133"/>
    </location>
    <ligand>
        <name>[4Fe-4S] cluster</name>
        <dbReference type="ChEBI" id="CHEBI:49883"/>
    </ligand>
</feature>
<dbReference type="AlphaFoldDB" id="A0A8T7M2R5"/>
<keyword evidence="7 8" id="KW-0479">Metal-binding</keyword>
<dbReference type="Pfam" id="PF01058">
    <property type="entry name" value="Oxidored_q6"/>
    <property type="match status" value="1"/>
</dbReference>
<dbReference type="InterPro" id="IPR006137">
    <property type="entry name" value="NADH_UbQ_OxRdtase-like_20kDa"/>
</dbReference>
<comment type="subunit">
    <text evidence="7">NDH-1 is composed of 14 different subunits. Subunits NuoB, C, D, E, F, and G constitute the peripheral sector of the complex.</text>
</comment>
<evidence type="ECO:0000256" key="5">
    <source>
        <dbReference type="ARBA" id="ARBA00022967"/>
    </source>
</evidence>
<keyword evidence="6 7" id="KW-0520">NAD</keyword>
<keyword evidence="7" id="KW-1003">Cell membrane</keyword>
<comment type="function">
    <text evidence="7">NDH-1 shuttles electrons from NADH, via FMN and iron-sulfur (Fe-S) centers, to quinones in the respiratory chain. The immediate electron acceptor for the enzyme in this species is believed to be ubiquinone. Couples the redox reaction to proton translocation (for every two electrons transferred, four hydrogen ions are translocated across the cytoplasmic membrane), and thus conserves the redox energy in a proton gradient.</text>
</comment>
<dbReference type="NCBIfam" id="TIGR01957">
    <property type="entry name" value="nuoB_fam"/>
    <property type="match status" value="1"/>
</dbReference>
<keyword evidence="7" id="KW-0472">Membrane</keyword>